<proteinExistence type="predicted"/>
<dbReference type="OrthoDB" id="2972455at2"/>
<evidence type="ECO:0000256" key="1">
    <source>
        <dbReference type="SAM" id="Phobius"/>
    </source>
</evidence>
<dbReference type="AlphaFoldDB" id="A0A514LHX9"/>
<keyword evidence="1" id="KW-0472">Membrane</keyword>
<feature type="transmembrane region" description="Helical" evidence="1">
    <location>
        <begin position="20"/>
        <end position="43"/>
    </location>
</feature>
<reference evidence="3" key="1">
    <citation type="submission" date="2019-01" db="EMBL/GenBank/DDBJ databases">
        <title>Genomic analysis of Salicibibacter sp. NKC3-5.</title>
        <authorList>
            <person name="Oh Y.J."/>
        </authorList>
    </citation>
    <scope>NUCLEOTIDE SEQUENCE [LARGE SCALE GENOMIC DNA]</scope>
    <source>
        <strain evidence="3">NKC3-5</strain>
    </source>
</reference>
<gene>
    <name evidence="2" type="ORF">EPH95_06615</name>
</gene>
<dbReference type="RefSeq" id="WP_142088423.1">
    <property type="nucleotide sequence ID" value="NZ_CP035485.1"/>
</dbReference>
<evidence type="ECO:0000313" key="2">
    <source>
        <dbReference type="EMBL" id="QDI90891.1"/>
    </source>
</evidence>
<evidence type="ECO:0000313" key="3">
    <source>
        <dbReference type="Proteomes" id="UP000319756"/>
    </source>
</evidence>
<name>A0A514LHX9_9BACI</name>
<dbReference type="EMBL" id="CP035485">
    <property type="protein sequence ID" value="QDI90891.1"/>
    <property type="molecule type" value="Genomic_DNA"/>
</dbReference>
<sequence length="94" mass="10356">MDKSLVLTPGKGEITIVVRASIATIGILIAAIGAIGLIGYLNLTVSGYSMYDYWHFIILRPELYFLVGGLLLAALSFLRMPRKTKKQIKKDSVE</sequence>
<organism evidence="2 3">
    <name type="scientific">Salicibibacter halophilus</name>
    <dbReference type="NCBI Taxonomy" id="2502791"/>
    <lineage>
        <taxon>Bacteria</taxon>
        <taxon>Bacillati</taxon>
        <taxon>Bacillota</taxon>
        <taxon>Bacilli</taxon>
        <taxon>Bacillales</taxon>
        <taxon>Bacillaceae</taxon>
        <taxon>Salicibibacter</taxon>
    </lineage>
</organism>
<protein>
    <recommendedName>
        <fullName evidence="4">DUF3955 domain-containing protein</fullName>
    </recommendedName>
</protein>
<feature type="transmembrane region" description="Helical" evidence="1">
    <location>
        <begin position="63"/>
        <end position="80"/>
    </location>
</feature>
<dbReference type="Proteomes" id="UP000319756">
    <property type="component" value="Chromosome"/>
</dbReference>
<keyword evidence="1" id="KW-0812">Transmembrane</keyword>
<dbReference type="Pfam" id="PF26135">
    <property type="entry name" value="YuzI"/>
    <property type="match status" value="1"/>
</dbReference>
<keyword evidence="1" id="KW-1133">Transmembrane helix</keyword>
<dbReference type="KEGG" id="sale:EPH95_06615"/>
<evidence type="ECO:0008006" key="4">
    <source>
        <dbReference type="Google" id="ProtNLM"/>
    </source>
</evidence>
<keyword evidence="3" id="KW-1185">Reference proteome</keyword>
<accession>A0A514LHX9</accession>
<dbReference type="InterPro" id="IPR058887">
    <property type="entry name" value="YuzI-like"/>
</dbReference>